<proteinExistence type="predicted"/>
<dbReference type="EMBL" id="RBID01000002">
    <property type="protein sequence ID" value="RKQ62203.1"/>
    <property type="molecule type" value="Genomic_DNA"/>
</dbReference>
<protein>
    <submittedName>
        <fullName evidence="2">Rhodanese-related sulfurtransferase</fullName>
    </submittedName>
</protein>
<comment type="caution">
    <text evidence="2">The sequence shown here is derived from an EMBL/GenBank/DDBJ whole genome shotgun (WGS) entry which is preliminary data.</text>
</comment>
<dbReference type="InterPro" id="IPR036873">
    <property type="entry name" value="Rhodanese-like_dom_sf"/>
</dbReference>
<dbReference type="GO" id="GO:0016740">
    <property type="term" value="F:transferase activity"/>
    <property type="evidence" value="ECO:0007669"/>
    <property type="project" value="UniProtKB-KW"/>
</dbReference>
<feature type="domain" description="Rhodanese" evidence="1">
    <location>
        <begin position="26"/>
        <end position="116"/>
    </location>
</feature>
<evidence type="ECO:0000313" key="3">
    <source>
        <dbReference type="Proteomes" id="UP000279384"/>
    </source>
</evidence>
<dbReference type="InterPro" id="IPR001763">
    <property type="entry name" value="Rhodanese-like_dom"/>
</dbReference>
<evidence type="ECO:0000313" key="2">
    <source>
        <dbReference type="EMBL" id="RKQ62203.1"/>
    </source>
</evidence>
<dbReference type="PROSITE" id="PS50206">
    <property type="entry name" value="RHODANESE_3"/>
    <property type="match status" value="1"/>
</dbReference>
<sequence>MDQIAFYQAKLAYEIDSWDVAERQKQGKALLLVDGRSPAAYAAETLPGAINLPHRGITAESTAQLPRDVLLVTFCDGIGCNASTKTALKLAELGFTVKELQGGLDWWKRDGYPTVAGGASCDINTAADCGCGG</sequence>
<gene>
    <name evidence="2" type="ORF">C8E02_0259</name>
</gene>
<dbReference type="InterPro" id="IPR050229">
    <property type="entry name" value="GlpE_sulfurtransferase"/>
</dbReference>
<organism evidence="2 3">
    <name type="scientific">Vogesella indigofera</name>
    <name type="common">Pseudomonas indigofera</name>
    <dbReference type="NCBI Taxonomy" id="45465"/>
    <lineage>
        <taxon>Bacteria</taxon>
        <taxon>Pseudomonadati</taxon>
        <taxon>Pseudomonadota</taxon>
        <taxon>Betaproteobacteria</taxon>
        <taxon>Neisseriales</taxon>
        <taxon>Chromobacteriaceae</taxon>
        <taxon>Vogesella</taxon>
    </lineage>
</organism>
<dbReference type="Pfam" id="PF00581">
    <property type="entry name" value="Rhodanese"/>
    <property type="match status" value="1"/>
</dbReference>
<dbReference type="PANTHER" id="PTHR43031:SF1">
    <property type="entry name" value="PYRIDINE NUCLEOTIDE-DISULPHIDE OXIDOREDUCTASE"/>
    <property type="match status" value="1"/>
</dbReference>
<dbReference type="RefSeq" id="WP_120809355.1">
    <property type="nucleotide sequence ID" value="NZ_RBID01000002.1"/>
</dbReference>
<name>A0A495BL78_VOGIN</name>
<dbReference type="Gene3D" id="3.40.250.10">
    <property type="entry name" value="Rhodanese-like domain"/>
    <property type="match status" value="1"/>
</dbReference>
<reference evidence="2 3" key="1">
    <citation type="submission" date="2018-10" db="EMBL/GenBank/DDBJ databases">
        <title>Genomic Encyclopedia of Type Strains, Phase IV (KMG-IV): sequencing the most valuable type-strain genomes for metagenomic binning, comparative biology and taxonomic classification.</title>
        <authorList>
            <person name="Goeker M."/>
        </authorList>
    </citation>
    <scope>NUCLEOTIDE SEQUENCE [LARGE SCALE GENOMIC DNA]</scope>
    <source>
        <strain evidence="2 3">DSM 3303</strain>
    </source>
</reference>
<dbReference type="SUPFAM" id="SSF52821">
    <property type="entry name" value="Rhodanese/Cell cycle control phosphatase"/>
    <property type="match status" value="1"/>
</dbReference>
<dbReference type="Proteomes" id="UP000279384">
    <property type="component" value="Unassembled WGS sequence"/>
</dbReference>
<accession>A0A495BL78</accession>
<dbReference type="PANTHER" id="PTHR43031">
    <property type="entry name" value="FAD-DEPENDENT OXIDOREDUCTASE"/>
    <property type="match status" value="1"/>
</dbReference>
<dbReference type="SMART" id="SM00450">
    <property type="entry name" value="RHOD"/>
    <property type="match status" value="1"/>
</dbReference>
<dbReference type="AlphaFoldDB" id="A0A495BL78"/>
<keyword evidence="2" id="KW-0808">Transferase</keyword>
<evidence type="ECO:0000259" key="1">
    <source>
        <dbReference type="PROSITE" id="PS50206"/>
    </source>
</evidence>